<accession>A0A941CTZ7</accession>
<feature type="transmembrane region" description="Helical" evidence="1">
    <location>
        <begin position="5"/>
        <end position="23"/>
    </location>
</feature>
<organism evidence="2 3">
    <name type="scientific">Allobacillus saliphilus</name>
    <dbReference type="NCBI Taxonomy" id="2912308"/>
    <lineage>
        <taxon>Bacteria</taxon>
        <taxon>Bacillati</taxon>
        <taxon>Bacillota</taxon>
        <taxon>Bacilli</taxon>
        <taxon>Bacillales</taxon>
        <taxon>Bacillaceae</taxon>
        <taxon>Allobacillus</taxon>
    </lineage>
</organism>
<reference evidence="2 3" key="1">
    <citation type="submission" date="2021-04" db="EMBL/GenBank/DDBJ databases">
        <title>Allobacillus sp. nov. SKP8-2 isolated from shrimp paste.</title>
        <authorList>
            <person name="Tanasupawat S."/>
            <person name="Yiamsombat S."/>
            <person name="Kanchanasin P."/>
            <person name="Kuncharoen N."/>
        </authorList>
    </citation>
    <scope>NUCLEOTIDE SEQUENCE [LARGE SCALE GENOMIC DNA]</scope>
    <source>
        <strain evidence="2 3">SKP8-2</strain>
    </source>
</reference>
<evidence type="ECO:0000313" key="2">
    <source>
        <dbReference type="EMBL" id="MBR7553086.1"/>
    </source>
</evidence>
<dbReference type="EMBL" id="JAGSIE010000007">
    <property type="protein sequence ID" value="MBR7553086.1"/>
    <property type="molecule type" value="Genomic_DNA"/>
</dbReference>
<feature type="transmembrane region" description="Helical" evidence="1">
    <location>
        <begin position="43"/>
        <end position="61"/>
    </location>
</feature>
<proteinExistence type="predicted"/>
<name>A0A941CTZ7_9BACI</name>
<keyword evidence="1" id="KW-0812">Transmembrane</keyword>
<evidence type="ECO:0000256" key="1">
    <source>
        <dbReference type="SAM" id="Phobius"/>
    </source>
</evidence>
<keyword evidence="1" id="KW-1133">Transmembrane helix</keyword>
<sequence length="68" mass="7833">MKKPFWIPLTVALGTMIVLYGIGSLFQIDYFSFKLSWNYTEVSLFPVFLGVAAGFLNEFFIRKSTNTR</sequence>
<protein>
    <submittedName>
        <fullName evidence="2">ATPase</fullName>
    </submittedName>
</protein>
<comment type="caution">
    <text evidence="2">The sequence shown here is derived from an EMBL/GenBank/DDBJ whole genome shotgun (WGS) entry which is preliminary data.</text>
</comment>
<dbReference type="AlphaFoldDB" id="A0A941CTZ7"/>
<keyword evidence="1" id="KW-0472">Membrane</keyword>
<dbReference type="RefSeq" id="WP_212367842.1">
    <property type="nucleotide sequence ID" value="NZ_JAGSIE010000007.1"/>
</dbReference>
<evidence type="ECO:0000313" key="3">
    <source>
        <dbReference type="Proteomes" id="UP000675431"/>
    </source>
</evidence>
<keyword evidence="3" id="KW-1185">Reference proteome</keyword>
<dbReference type="Proteomes" id="UP000675431">
    <property type="component" value="Unassembled WGS sequence"/>
</dbReference>
<gene>
    <name evidence="2" type="ORF">KC820_02850</name>
</gene>